<feature type="domain" description="Protein-glutamine gamma-glutamyltransferase-like C-terminal" evidence="1">
    <location>
        <begin position="138"/>
        <end position="206"/>
    </location>
</feature>
<dbReference type="InterPro" id="IPR025403">
    <property type="entry name" value="TgpA-like_C"/>
</dbReference>
<name>A0A1G8P373_9MICC</name>
<dbReference type="RefSeq" id="WP_074588186.1">
    <property type="nucleotide sequence ID" value="NZ_FNEI01000005.1"/>
</dbReference>
<sequence>MTVLSVFTAALPAATPVDPDRDEARRWAVEELSKPQYAEAKPNWFDQLVHDFLEWLRSLNSGDAGPGQDWTWPLVTLLAVALVVTAIIVVRPRFNTARKRTSAAVFDEESVLDAGTFRSRAAAAAARGDWSTAVVEQFRALVRSAEDRTVIDPQAGRTADEAAMQLGRAFSAGQIRLDAAAKLFDAVKYGRATADSGQYDTVRALDSELDKIKPDYRGKPAPGLAVPR</sequence>
<dbReference type="STRING" id="1045773.SAMN05216555_10544"/>
<reference evidence="3" key="1">
    <citation type="submission" date="2016-10" db="EMBL/GenBank/DDBJ databases">
        <authorList>
            <person name="Varghese N."/>
            <person name="Submissions S."/>
        </authorList>
    </citation>
    <scope>NUCLEOTIDE SEQUENCE [LARGE SCALE GENOMIC DNA]</scope>
    <source>
        <strain evidence="3">CGMCC 1.10783</strain>
    </source>
</reference>
<dbReference type="OrthoDB" id="3389322at2"/>
<dbReference type="Proteomes" id="UP000182130">
    <property type="component" value="Unassembled WGS sequence"/>
</dbReference>
<dbReference type="Pfam" id="PF13559">
    <property type="entry name" value="DUF4129"/>
    <property type="match status" value="1"/>
</dbReference>
<gene>
    <name evidence="2" type="ORF">SAMN05216555_10544</name>
</gene>
<accession>A0A1G8P373</accession>
<protein>
    <recommendedName>
        <fullName evidence="1">Protein-glutamine gamma-glutamyltransferase-like C-terminal domain-containing protein</fullName>
    </recommendedName>
</protein>
<evidence type="ECO:0000313" key="3">
    <source>
        <dbReference type="Proteomes" id="UP000182130"/>
    </source>
</evidence>
<keyword evidence="3" id="KW-1185">Reference proteome</keyword>
<evidence type="ECO:0000313" key="2">
    <source>
        <dbReference type="EMBL" id="SDI86929.1"/>
    </source>
</evidence>
<organism evidence="2 3">
    <name type="scientific">Arthrobacter cupressi</name>
    <dbReference type="NCBI Taxonomy" id="1045773"/>
    <lineage>
        <taxon>Bacteria</taxon>
        <taxon>Bacillati</taxon>
        <taxon>Actinomycetota</taxon>
        <taxon>Actinomycetes</taxon>
        <taxon>Micrococcales</taxon>
        <taxon>Micrococcaceae</taxon>
        <taxon>Arthrobacter</taxon>
    </lineage>
</organism>
<proteinExistence type="predicted"/>
<dbReference type="EMBL" id="FNEI01000005">
    <property type="protein sequence ID" value="SDI86929.1"/>
    <property type="molecule type" value="Genomic_DNA"/>
</dbReference>
<dbReference type="AlphaFoldDB" id="A0A1G8P373"/>
<evidence type="ECO:0000259" key="1">
    <source>
        <dbReference type="Pfam" id="PF13559"/>
    </source>
</evidence>